<dbReference type="AlphaFoldDB" id="A0A0D2N1S1"/>
<evidence type="ECO:0000313" key="2">
    <source>
        <dbReference type="EMBL" id="KIZ06457.1"/>
    </source>
</evidence>
<dbReference type="EMBL" id="KK100369">
    <property type="protein sequence ID" value="KIZ06457.1"/>
    <property type="molecule type" value="Genomic_DNA"/>
</dbReference>
<sequence length="231" mass="24502">MLLRAALLLVAAACVRGSSNFNGYDDCEHVNHGTSEQRALAASAAACTGVAKGGGRCIRPLCMEHIRGLPWQWRIGREPAVRILKPGEAPETPLAKHAVGLLLRAAACPKATKRHPRLATRWARGGGGGPAETTISTIHAQPALCECISEYAAALLPRGVFEAVSSNFSVPGVTRRAPPSLALFDFIGGWWELQESFEGDLATRGTSARRYAVRAGGGSQPTRGRPRVCSL</sequence>
<feature type="chain" id="PRO_5002248262" evidence="1">
    <location>
        <begin position="18"/>
        <end position="231"/>
    </location>
</feature>
<dbReference type="KEGG" id="mng:MNEG_1491"/>
<keyword evidence="3" id="KW-1185">Reference proteome</keyword>
<organism evidence="2 3">
    <name type="scientific">Monoraphidium neglectum</name>
    <dbReference type="NCBI Taxonomy" id="145388"/>
    <lineage>
        <taxon>Eukaryota</taxon>
        <taxon>Viridiplantae</taxon>
        <taxon>Chlorophyta</taxon>
        <taxon>core chlorophytes</taxon>
        <taxon>Chlorophyceae</taxon>
        <taxon>CS clade</taxon>
        <taxon>Sphaeropleales</taxon>
        <taxon>Selenastraceae</taxon>
        <taxon>Monoraphidium</taxon>
    </lineage>
</organism>
<dbReference type="Proteomes" id="UP000054498">
    <property type="component" value="Unassembled WGS sequence"/>
</dbReference>
<dbReference type="RefSeq" id="XP_013905476.1">
    <property type="nucleotide sequence ID" value="XM_014050022.1"/>
</dbReference>
<reference evidence="2 3" key="1">
    <citation type="journal article" date="2013" name="BMC Genomics">
        <title>Reconstruction of the lipid metabolism for the microalga Monoraphidium neglectum from its genome sequence reveals characteristics suitable for biofuel production.</title>
        <authorList>
            <person name="Bogen C."/>
            <person name="Al-Dilaimi A."/>
            <person name="Albersmeier A."/>
            <person name="Wichmann J."/>
            <person name="Grundmann M."/>
            <person name="Rupp O."/>
            <person name="Lauersen K.J."/>
            <person name="Blifernez-Klassen O."/>
            <person name="Kalinowski J."/>
            <person name="Goesmann A."/>
            <person name="Mussgnug J.H."/>
            <person name="Kruse O."/>
        </authorList>
    </citation>
    <scope>NUCLEOTIDE SEQUENCE [LARGE SCALE GENOMIC DNA]</scope>
    <source>
        <strain evidence="2 3">SAG 48.87</strain>
    </source>
</reference>
<name>A0A0D2N1S1_9CHLO</name>
<proteinExistence type="predicted"/>
<evidence type="ECO:0000313" key="3">
    <source>
        <dbReference type="Proteomes" id="UP000054498"/>
    </source>
</evidence>
<gene>
    <name evidence="2" type="ORF">MNEG_1491</name>
</gene>
<dbReference type="GeneID" id="25732518"/>
<keyword evidence="1" id="KW-0732">Signal</keyword>
<feature type="signal peptide" evidence="1">
    <location>
        <begin position="1"/>
        <end position="17"/>
    </location>
</feature>
<evidence type="ECO:0000256" key="1">
    <source>
        <dbReference type="SAM" id="SignalP"/>
    </source>
</evidence>
<protein>
    <submittedName>
        <fullName evidence="2">Uncharacterized protein</fullName>
    </submittedName>
</protein>
<accession>A0A0D2N1S1</accession>